<feature type="transmembrane region" description="Helical" evidence="1">
    <location>
        <begin position="94"/>
        <end position="111"/>
    </location>
</feature>
<feature type="transmembrane region" description="Helical" evidence="1">
    <location>
        <begin position="34"/>
        <end position="54"/>
    </location>
</feature>
<protein>
    <submittedName>
        <fullName evidence="2">DUF6609 family protein</fullName>
    </submittedName>
</protein>
<evidence type="ECO:0000256" key="1">
    <source>
        <dbReference type="SAM" id="Phobius"/>
    </source>
</evidence>
<evidence type="ECO:0000313" key="2">
    <source>
        <dbReference type="EMBL" id="MEY8444571.1"/>
    </source>
</evidence>
<evidence type="ECO:0000313" key="3">
    <source>
        <dbReference type="Proteomes" id="UP001565283"/>
    </source>
</evidence>
<accession>A0ABV4D4V3</accession>
<keyword evidence="3" id="KW-1185">Reference proteome</keyword>
<feature type="transmembrane region" description="Helical" evidence="1">
    <location>
        <begin position="123"/>
        <end position="141"/>
    </location>
</feature>
<keyword evidence="1" id="KW-0472">Membrane</keyword>
<feature type="transmembrane region" description="Helical" evidence="1">
    <location>
        <begin position="66"/>
        <end position="88"/>
    </location>
</feature>
<sequence>MENKLANQTISGGFIFVIGMAMFTLLGSNYKKPILFGAIYIIAIIVQLILMKKIRRGSRSMNNKKWVNIAFIFLGITCWASIFIGLNVLDNLNISWILLLLFVGLHFLFFIPANENKHWKAQVIFVILLVFNALLGLFLYSNQLETIFIIDGLIKMGYGAYMVRVTYKGRTCHE</sequence>
<keyword evidence="1" id="KW-1133">Transmembrane helix</keyword>
<organism evidence="2 3">
    <name type="scientific">Lactococcus ileimucosae</name>
    <dbReference type="NCBI Taxonomy" id="2941329"/>
    <lineage>
        <taxon>Bacteria</taxon>
        <taxon>Bacillati</taxon>
        <taxon>Bacillota</taxon>
        <taxon>Bacilli</taxon>
        <taxon>Lactobacillales</taxon>
        <taxon>Streptococcaceae</taxon>
        <taxon>Lactococcus</taxon>
    </lineage>
</organism>
<dbReference type="Pfam" id="PF20313">
    <property type="entry name" value="DUF6609"/>
    <property type="match status" value="1"/>
</dbReference>
<dbReference type="InterPro" id="IPR046717">
    <property type="entry name" value="DUF6609"/>
</dbReference>
<keyword evidence="1" id="KW-0812">Transmembrane</keyword>
<comment type="caution">
    <text evidence="2">The sequence shown here is derived from an EMBL/GenBank/DDBJ whole genome shotgun (WGS) entry which is preliminary data.</text>
</comment>
<feature type="transmembrane region" description="Helical" evidence="1">
    <location>
        <begin position="12"/>
        <end position="28"/>
    </location>
</feature>
<gene>
    <name evidence="2" type="ORF">AALA52_10100</name>
</gene>
<name>A0ABV4D4V3_9LACT</name>
<dbReference type="EMBL" id="JBCLSH010000071">
    <property type="protein sequence ID" value="MEY8444571.1"/>
    <property type="molecule type" value="Genomic_DNA"/>
</dbReference>
<reference evidence="2 3" key="1">
    <citation type="submission" date="2024-03" db="EMBL/GenBank/DDBJ databases">
        <title>Mouse gut bacterial collection (mGBC) of GemPharmatech.</title>
        <authorList>
            <person name="He Y."/>
            <person name="Dong L."/>
            <person name="Wu D."/>
            <person name="Gao X."/>
            <person name="Lin Z."/>
        </authorList>
    </citation>
    <scope>NUCLEOTIDE SEQUENCE [LARGE SCALE GENOMIC DNA]</scope>
    <source>
        <strain evidence="2 3">61-15</strain>
    </source>
</reference>
<proteinExistence type="predicted"/>
<dbReference type="Proteomes" id="UP001565283">
    <property type="component" value="Unassembled WGS sequence"/>
</dbReference>